<dbReference type="Gene3D" id="3.40.630.30">
    <property type="match status" value="1"/>
</dbReference>
<dbReference type="InterPro" id="IPR016181">
    <property type="entry name" value="Acyl_CoA_acyltransferase"/>
</dbReference>
<dbReference type="Pfam" id="PF00583">
    <property type="entry name" value="Acetyltransf_1"/>
    <property type="match status" value="1"/>
</dbReference>
<dbReference type="AlphaFoldDB" id="A0A1D9GBC3"/>
<gene>
    <name evidence="2" type="ORF">BJP36_23260</name>
</gene>
<proteinExistence type="predicted"/>
<name>A0A1D9GBC3_MOOP1</name>
<organism evidence="2 3">
    <name type="scientific">Moorena producens (strain JHB)</name>
    <dbReference type="NCBI Taxonomy" id="1454205"/>
    <lineage>
        <taxon>Bacteria</taxon>
        <taxon>Bacillati</taxon>
        <taxon>Cyanobacteriota</taxon>
        <taxon>Cyanophyceae</taxon>
        <taxon>Coleofasciculales</taxon>
        <taxon>Coleofasciculaceae</taxon>
        <taxon>Moorena</taxon>
    </lineage>
</organism>
<evidence type="ECO:0000313" key="3">
    <source>
        <dbReference type="Proteomes" id="UP000176944"/>
    </source>
</evidence>
<dbReference type="EMBL" id="CP017708">
    <property type="protein sequence ID" value="AOY84844.2"/>
    <property type="molecule type" value="Genomic_DNA"/>
</dbReference>
<dbReference type="PANTHER" id="PTHR47443">
    <property type="entry name" value="ACYL-COA N-ACYLTRANSFERASES (NAT) SUPERFAMILY PROTEIN"/>
    <property type="match status" value="1"/>
</dbReference>
<dbReference type="PROSITE" id="PS51186">
    <property type="entry name" value="GNAT"/>
    <property type="match status" value="1"/>
</dbReference>
<evidence type="ECO:0000259" key="1">
    <source>
        <dbReference type="PROSITE" id="PS51186"/>
    </source>
</evidence>
<reference evidence="3" key="1">
    <citation type="submission" date="2016-10" db="EMBL/GenBank/DDBJ databases">
        <title>Comparative genomics uncovers the prolific and rare metabolic potential of the cyanobacterial genus Moorea.</title>
        <authorList>
            <person name="Leao T."/>
            <person name="Castelao G."/>
            <person name="Korobeynikov A."/>
            <person name="Monroe E.A."/>
            <person name="Podell S."/>
            <person name="Glukhov E."/>
            <person name="Allen E."/>
            <person name="Gerwick W.H."/>
            <person name="Gerwick L."/>
        </authorList>
    </citation>
    <scope>NUCLEOTIDE SEQUENCE [LARGE SCALE GENOMIC DNA]</scope>
    <source>
        <strain evidence="3">JHB</strain>
    </source>
</reference>
<protein>
    <submittedName>
        <fullName evidence="2">GNAT family N-acetyltransferase</fullName>
    </submittedName>
</protein>
<evidence type="ECO:0000313" key="2">
    <source>
        <dbReference type="EMBL" id="AOY84844.2"/>
    </source>
</evidence>
<dbReference type="PANTHER" id="PTHR47443:SF3">
    <property type="entry name" value="GCN5-RELATED N-ACETYLTRANSFERASE 4, CHLOROPLASTIC"/>
    <property type="match status" value="1"/>
</dbReference>
<dbReference type="Proteomes" id="UP000176944">
    <property type="component" value="Chromosome"/>
</dbReference>
<dbReference type="CDD" id="cd04301">
    <property type="entry name" value="NAT_SF"/>
    <property type="match status" value="1"/>
</dbReference>
<dbReference type="GO" id="GO:0016747">
    <property type="term" value="F:acyltransferase activity, transferring groups other than amino-acyl groups"/>
    <property type="evidence" value="ECO:0007669"/>
    <property type="project" value="InterPro"/>
</dbReference>
<dbReference type="SUPFAM" id="SSF55729">
    <property type="entry name" value="Acyl-CoA N-acyltransferases (Nat)"/>
    <property type="match status" value="1"/>
</dbReference>
<sequence length="218" mass="24427">MDSCFSFLTLHKSVPTGQDTLAGGISQVTIRDAQFEDISTLADILADSFHPQKGLISWVHPLLRLGIYEDLRHRLRSSLPHYLCLVAVTTVSGSAGTSELLAGTVELTLRSRYCWPKPNCQHLYLSNLAVRKSCRRQGVGENLLLACEQTALEWGFQDLYLHVLENNYQARQLYLKRGYELHRVEPSYTGGLLRLPKRLLLHKQINPAGLSSPGQSLS</sequence>
<dbReference type="InterPro" id="IPR000182">
    <property type="entry name" value="GNAT_dom"/>
</dbReference>
<accession>A0A1D9GBC3</accession>
<feature type="domain" description="N-acetyltransferase" evidence="1">
    <location>
        <begin position="28"/>
        <end position="202"/>
    </location>
</feature>